<dbReference type="CDD" id="cd05233">
    <property type="entry name" value="SDR_c"/>
    <property type="match status" value="1"/>
</dbReference>
<dbReference type="InterPro" id="IPR002347">
    <property type="entry name" value="SDR_fam"/>
</dbReference>
<dbReference type="PANTHER" id="PTHR45267:SF2">
    <property type="entry name" value="NADPH-DEPENDENT PTERIN ALDEHYDE REDUCTASE"/>
    <property type="match status" value="1"/>
</dbReference>
<evidence type="ECO:0000256" key="1">
    <source>
        <dbReference type="RuleBase" id="RU000363"/>
    </source>
</evidence>
<dbReference type="InterPro" id="IPR053241">
    <property type="entry name" value="NADPH_pterin_aldehyde_rdct"/>
</dbReference>
<comment type="similarity">
    <text evidence="1">Belongs to the short-chain dehydrogenases/reductases (SDR) family.</text>
</comment>
<accession>A0ABM1VDB4</accession>
<dbReference type="SUPFAM" id="SSF51735">
    <property type="entry name" value="NAD(P)-binding Rossmann-fold domains"/>
    <property type="match status" value="1"/>
</dbReference>
<dbReference type="PANTHER" id="PTHR45267">
    <property type="match status" value="1"/>
</dbReference>
<name>A0ABM1VDB4_SOLPN</name>
<evidence type="ECO:0000313" key="2">
    <source>
        <dbReference type="Proteomes" id="UP000694930"/>
    </source>
</evidence>
<dbReference type="PRINTS" id="PR00080">
    <property type="entry name" value="SDRFAMILY"/>
</dbReference>
<dbReference type="PRINTS" id="PR00081">
    <property type="entry name" value="GDHRDH"/>
</dbReference>
<dbReference type="InterPro" id="IPR020904">
    <property type="entry name" value="Sc_DH/Rdtase_CS"/>
</dbReference>
<organism evidence="2 3">
    <name type="scientific">Solanum pennellii</name>
    <name type="common">Tomato</name>
    <name type="synonym">Lycopersicon pennellii</name>
    <dbReference type="NCBI Taxonomy" id="28526"/>
    <lineage>
        <taxon>Eukaryota</taxon>
        <taxon>Viridiplantae</taxon>
        <taxon>Streptophyta</taxon>
        <taxon>Embryophyta</taxon>
        <taxon>Tracheophyta</taxon>
        <taxon>Spermatophyta</taxon>
        <taxon>Magnoliopsida</taxon>
        <taxon>eudicotyledons</taxon>
        <taxon>Gunneridae</taxon>
        <taxon>Pentapetalae</taxon>
        <taxon>asterids</taxon>
        <taxon>lamiids</taxon>
        <taxon>Solanales</taxon>
        <taxon>Solanaceae</taxon>
        <taxon>Solanoideae</taxon>
        <taxon>Solaneae</taxon>
        <taxon>Solanum</taxon>
        <taxon>Solanum subgen. Lycopersicon</taxon>
    </lineage>
</organism>
<sequence length="315" mass="33834">MAIAGTTPSSPFLGHVPFHIVIGKSSFAQFTHNSLFRGSKTTVKVLLPLGEFTSIWFPQSQRFRQRSRIRATGNPSMRSAGGAIRTLLITGVSRGLGKALALELAKRGHYIIGCARSQDKLNAFQTELASSTNPPSENKHLLMSVDVSLNSSVEEFARAVMEKKGVPDIIVNCAGTINRNNKLWEVPAEEFDSVIDTNLKGTANVLRHFIPLMLEKKQGVIVNMSSGWGRSGAAQVAPYCASKWAIEGLTASVAKELPPGMAAVALNPGVIYTDMLQSCFGNSASLYQTPESWAPKAANMILNLTMADNGASLSV</sequence>
<reference evidence="3" key="2">
    <citation type="submission" date="2025-08" db="UniProtKB">
        <authorList>
            <consortium name="RefSeq"/>
        </authorList>
    </citation>
    <scope>IDENTIFICATION</scope>
</reference>
<dbReference type="PROSITE" id="PS00061">
    <property type="entry name" value="ADH_SHORT"/>
    <property type="match status" value="1"/>
</dbReference>
<protein>
    <submittedName>
        <fullName evidence="3">NADPH-dependent pterin aldehyde reductase isoform X1</fullName>
    </submittedName>
</protein>
<keyword evidence="2" id="KW-1185">Reference proteome</keyword>
<dbReference type="Pfam" id="PF00106">
    <property type="entry name" value="adh_short"/>
    <property type="match status" value="1"/>
</dbReference>
<dbReference type="InterPro" id="IPR036291">
    <property type="entry name" value="NAD(P)-bd_dom_sf"/>
</dbReference>
<dbReference type="Gene3D" id="3.40.50.720">
    <property type="entry name" value="NAD(P)-binding Rossmann-like Domain"/>
    <property type="match status" value="1"/>
</dbReference>
<evidence type="ECO:0000313" key="3">
    <source>
        <dbReference type="RefSeq" id="XP_027773732.1"/>
    </source>
</evidence>
<dbReference type="GeneID" id="107010089"/>
<dbReference type="Proteomes" id="UP000694930">
    <property type="component" value="Chromosome 1"/>
</dbReference>
<proteinExistence type="inferred from homology"/>
<reference evidence="2" key="1">
    <citation type="journal article" date="2014" name="Nat. Genet.">
        <title>The genome of the stress-tolerant wild tomato species Solanum pennellii.</title>
        <authorList>
            <person name="Bolger A."/>
            <person name="Scossa F."/>
            <person name="Bolger M.E."/>
            <person name="Lanz C."/>
            <person name="Maumus F."/>
            <person name="Tohge T."/>
            <person name="Quesneville H."/>
            <person name="Alseekh S."/>
            <person name="Sorensen I."/>
            <person name="Lichtenstein G."/>
            <person name="Fich E.A."/>
            <person name="Conte M."/>
            <person name="Keller H."/>
            <person name="Schneeberger K."/>
            <person name="Schwacke R."/>
            <person name="Ofner I."/>
            <person name="Vrebalov J."/>
            <person name="Xu Y."/>
            <person name="Osorio S."/>
            <person name="Aflitos S.A."/>
            <person name="Schijlen E."/>
            <person name="Jimenez-Gomez J.M."/>
            <person name="Ryngajllo M."/>
            <person name="Kimura S."/>
            <person name="Kumar R."/>
            <person name="Koenig D."/>
            <person name="Headland L.R."/>
            <person name="Maloof J.N."/>
            <person name="Sinha N."/>
            <person name="van Ham R.C."/>
            <person name="Lankhorst R.K."/>
            <person name="Mao L."/>
            <person name="Vogel A."/>
            <person name="Arsova B."/>
            <person name="Panstruga R."/>
            <person name="Fei Z."/>
            <person name="Rose J.K."/>
            <person name="Zamir D."/>
            <person name="Carrari F."/>
            <person name="Giovannoni J.J."/>
            <person name="Weigel D."/>
            <person name="Usadel B."/>
            <person name="Fernie A.R."/>
        </authorList>
    </citation>
    <scope>NUCLEOTIDE SEQUENCE [LARGE SCALE GENOMIC DNA]</scope>
    <source>
        <strain evidence="2">cv. LA0716</strain>
    </source>
</reference>
<dbReference type="RefSeq" id="XP_027773732.1">
    <property type="nucleotide sequence ID" value="XM_027917931.1"/>
</dbReference>
<gene>
    <name evidence="3" type="primary">LOC107010089</name>
</gene>